<gene>
    <name evidence="13" type="ORF">O9K51_11436</name>
</gene>
<keyword evidence="7" id="KW-0804">Transcription</keyword>
<feature type="compositionally biased region" description="Polar residues" evidence="10">
    <location>
        <begin position="434"/>
        <end position="454"/>
    </location>
</feature>
<evidence type="ECO:0000256" key="1">
    <source>
        <dbReference type="ARBA" id="ARBA00004123"/>
    </source>
</evidence>
<evidence type="ECO:0000313" key="13">
    <source>
        <dbReference type="EMBL" id="KAJ6436040.1"/>
    </source>
</evidence>
<dbReference type="GO" id="GO:0008270">
    <property type="term" value="F:zinc ion binding"/>
    <property type="evidence" value="ECO:0007669"/>
    <property type="project" value="UniProtKB-KW"/>
</dbReference>
<keyword evidence="11" id="KW-0472">Membrane</keyword>
<keyword evidence="2" id="KW-0479">Metal-binding</keyword>
<dbReference type="SUPFAM" id="SSF57667">
    <property type="entry name" value="beta-beta-alpha zinc fingers"/>
    <property type="match status" value="1"/>
</dbReference>
<feature type="domain" description="C2H2-type" evidence="12">
    <location>
        <begin position="527"/>
        <end position="563"/>
    </location>
</feature>
<keyword evidence="14" id="KW-1185">Reference proteome</keyword>
<evidence type="ECO:0000256" key="9">
    <source>
        <dbReference type="PROSITE-ProRule" id="PRU00042"/>
    </source>
</evidence>
<dbReference type="Pfam" id="PF00096">
    <property type="entry name" value="zf-C2H2"/>
    <property type="match status" value="1"/>
</dbReference>
<comment type="subcellular location">
    <subcellularLocation>
        <location evidence="1">Nucleus</location>
    </subcellularLocation>
</comment>
<feature type="transmembrane region" description="Helical" evidence="11">
    <location>
        <begin position="94"/>
        <end position="117"/>
    </location>
</feature>
<evidence type="ECO:0000256" key="3">
    <source>
        <dbReference type="ARBA" id="ARBA00022737"/>
    </source>
</evidence>
<dbReference type="FunFam" id="3.30.160.60:FF:000181">
    <property type="entry name" value="C2H2 type zinc finger protein"/>
    <property type="match status" value="1"/>
</dbReference>
<dbReference type="PROSITE" id="PS00028">
    <property type="entry name" value="ZINC_FINGER_C2H2_1"/>
    <property type="match status" value="1"/>
</dbReference>
<feature type="compositionally biased region" description="Basic and acidic residues" evidence="10">
    <location>
        <begin position="480"/>
        <end position="489"/>
    </location>
</feature>
<dbReference type="GO" id="GO:0005634">
    <property type="term" value="C:nucleus"/>
    <property type="evidence" value="ECO:0007669"/>
    <property type="project" value="UniProtKB-SubCell"/>
</dbReference>
<keyword evidence="11" id="KW-0812">Transmembrane</keyword>
<dbReference type="EMBL" id="JAQHRD010000035">
    <property type="protein sequence ID" value="KAJ6436040.1"/>
    <property type="molecule type" value="Genomic_DNA"/>
</dbReference>
<evidence type="ECO:0000256" key="5">
    <source>
        <dbReference type="ARBA" id="ARBA00022833"/>
    </source>
</evidence>
<dbReference type="PANTHER" id="PTHR23235">
    <property type="entry name" value="KRUEPPEL-LIKE TRANSCRIPTION FACTOR"/>
    <property type="match status" value="1"/>
</dbReference>
<protein>
    <submittedName>
        <fullName evidence="13">Low temperature requirement A</fullName>
    </submittedName>
</protein>
<evidence type="ECO:0000256" key="8">
    <source>
        <dbReference type="ARBA" id="ARBA00023242"/>
    </source>
</evidence>
<keyword evidence="5" id="KW-0862">Zinc</keyword>
<dbReference type="GO" id="GO:0071248">
    <property type="term" value="P:cellular response to metal ion"/>
    <property type="evidence" value="ECO:0007669"/>
    <property type="project" value="UniProtKB-ARBA"/>
</dbReference>
<evidence type="ECO:0000256" key="11">
    <source>
        <dbReference type="SAM" id="Phobius"/>
    </source>
</evidence>
<accession>A0AB34FB32</accession>
<feature type="compositionally biased region" description="Low complexity" evidence="10">
    <location>
        <begin position="455"/>
        <end position="478"/>
    </location>
</feature>
<organism evidence="13 14">
    <name type="scientific">Purpureocillium lavendulum</name>
    <dbReference type="NCBI Taxonomy" id="1247861"/>
    <lineage>
        <taxon>Eukaryota</taxon>
        <taxon>Fungi</taxon>
        <taxon>Dikarya</taxon>
        <taxon>Ascomycota</taxon>
        <taxon>Pezizomycotina</taxon>
        <taxon>Sordariomycetes</taxon>
        <taxon>Hypocreomycetidae</taxon>
        <taxon>Hypocreales</taxon>
        <taxon>Ophiocordycipitaceae</taxon>
        <taxon>Purpureocillium</taxon>
    </lineage>
</organism>
<comment type="caution">
    <text evidence="13">The sequence shown here is derived from an EMBL/GenBank/DDBJ whole genome shotgun (WGS) entry which is preliminary data.</text>
</comment>
<evidence type="ECO:0000256" key="4">
    <source>
        <dbReference type="ARBA" id="ARBA00022771"/>
    </source>
</evidence>
<dbReference type="GO" id="GO:0000978">
    <property type="term" value="F:RNA polymerase II cis-regulatory region sequence-specific DNA binding"/>
    <property type="evidence" value="ECO:0007669"/>
    <property type="project" value="TreeGrafter"/>
</dbReference>
<keyword evidence="4 9" id="KW-0863">Zinc-finger</keyword>
<feature type="domain" description="C2H2-type" evidence="12">
    <location>
        <begin position="499"/>
        <end position="526"/>
    </location>
</feature>
<name>A0AB34FB32_9HYPO</name>
<keyword evidence="11" id="KW-1133">Transmembrane helix</keyword>
<dbReference type="PANTHER" id="PTHR23235:SF120">
    <property type="entry name" value="KRUPPEL-LIKE FACTOR 15"/>
    <property type="match status" value="1"/>
</dbReference>
<dbReference type="AlphaFoldDB" id="A0AB34FB32"/>
<dbReference type="InterPro" id="IPR013087">
    <property type="entry name" value="Znf_C2H2_type"/>
</dbReference>
<dbReference type="GO" id="GO:0000981">
    <property type="term" value="F:DNA-binding transcription factor activity, RNA polymerase II-specific"/>
    <property type="evidence" value="ECO:0007669"/>
    <property type="project" value="TreeGrafter"/>
</dbReference>
<dbReference type="Gene3D" id="3.30.160.60">
    <property type="entry name" value="Classic Zinc Finger"/>
    <property type="match status" value="2"/>
</dbReference>
<evidence type="ECO:0000256" key="10">
    <source>
        <dbReference type="SAM" id="MobiDB-lite"/>
    </source>
</evidence>
<dbReference type="InterPro" id="IPR036236">
    <property type="entry name" value="Znf_C2H2_sf"/>
</dbReference>
<evidence type="ECO:0000256" key="6">
    <source>
        <dbReference type="ARBA" id="ARBA00023015"/>
    </source>
</evidence>
<keyword evidence="8" id="KW-0539">Nucleus</keyword>
<dbReference type="PROSITE" id="PS50157">
    <property type="entry name" value="ZINC_FINGER_C2H2_2"/>
    <property type="match status" value="2"/>
</dbReference>
<evidence type="ECO:0000313" key="14">
    <source>
        <dbReference type="Proteomes" id="UP001163105"/>
    </source>
</evidence>
<evidence type="ECO:0000256" key="2">
    <source>
        <dbReference type="ARBA" id="ARBA00022723"/>
    </source>
</evidence>
<dbReference type="SMART" id="SM00355">
    <property type="entry name" value="ZnF_C2H2"/>
    <property type="match status" value="1"/>
</dbReference>
<evidence type="ECO:0000259" key="12">
    <source>
        <dbReference type="PROSITE" id="PS50157"/>
    </source>
</evidence>
<proteinExistence type="predicted"/>
<keyword evidence="3" id="KW-0677">Repeat</keyword>
<feature type="region of interest" description="Disordered" evidence="10">
    <location>
        <begin position="434"/>
        <end position="489"/>
    </location>
</feature>
<evidence type="ECO:0000256" key="7">
    <source>
        <dbReference type="ARBA" id="ARBA00023163"/>
    </source>
</evidence>
<dbReference type="Proteomes" id="UP001163105">
    <property type="component" value="Unassembled WGS sequence"/>
</dbReference>
<sequence>MVARGSVAVGEDDSKSGGLFITEYVLYEPGECEQELCLGLNLASSLKGDVGELRWWLLSLHGHTPLEADLILQSEHLSRLVMLGWMSRRPVVQVFVFVFMALNLASQLALALLGITYNINSADKFTVTMPGTVAIPDMSDIQTKPALAKNTSRDLDESQAVNARRYTANTFGIVSIAFSDDDIDTLPKPGKVFDPDDPLVFWNDEKQTYTYVFYESSPEGAVWRVINGGDGLSANITVQFDDGQKEDWKLPSVNGPDQTMYLNDPALHSGDTWGQVNVFEASTRYPWAYGCNITIDPVVNAVSKEQEVGVNVTRYAALAIALQGYGASVYGLTNDTKPYQWQSYPAESAFGSPANGSAELIGRTVARFAIGAIAVTAKSNTNIEARGMVPQKGITLEVTNWTYLHLILGLTVGMQLLIAVVSILIANRVQTPADSQQFNTVNPSSIEQESSNLAQAQQRQHQRIIQQQKQVQRQGSQQKSFEKSERRIAGLRTTNERPFECSVCSTAFARQHDLKRHERLHLGEKRFVCRGALEAGGKWGCGRAFSRVDALTRHLRSDLGSECIRPLFDQEREQHRPRTSSVATMSTASAITIVQPIGYDESFAATATPMDLDSNMTCPYLETGIGWTSMVPVSAALPPQYPTLSTVRWSPSHSVDPALMPNTLSGFGDGGLSGSSTRTPGAGAYTKWWSSCTEASSGMNSLERREGPD</sequence>
<reference evidence="13" key="1">
    <citation type="submission" date="2023-01" db="EMBL/GenBank/DDBJ databases">
        <title>The growth and conidiation of Purpureocillium lavendulum are regulated by nitrogen source and histone H3K14 acetylation.</title>
        <authorList>
            <person name="Tang P."/>
            <person name="Han J."/>
            <person name="Zhang C."/>
            <person name="Tang P."/>
            <person name="Qi F."/>
            <person name="Zhang K."/>
            <person name="Liang L."/>
        </authorList>
    </citation>
    <scope>NUCLEOTIDE SEQUENCE</scope>
    <source>
        <strain evidence="13">YMF1.00683</strain>
    </source>
</reference>
<keyword evidence="6" id="KW-0805">Transcription regulation</keyword>